<comment type="caution">
    <text evidence="8">The sequence shown here is derived from an EMBL/GenBank/DDBJ whole genome shotgun (WGS) entry which is preliminary data.</text>
</comment>
<dbReference type="Gene3D" id="3.40.50.1110">
    <property type="entry name" value="SGNH hydrolase"/>
    <property type="match status" value="1"/>
</dbReference>
<dbReference type="PANTHER" id="PTHR45650">
    <property type="entry name" value="GDSL-LIKE LIPASE/ACYLHYDROLASE-RELATED"/>
    <property type="match status" value="1"/>
</dbReference>
<evidence type="ECO:0000256" key="7">
    <source>
        <dbReference type="ARBA" id="ARBA00023098"/>
    </source>
</evidence>
<keyword evidence="3" id="KW-0964">Secreted</keyword>
<dbReference type="InterPro" id="IPR001087">
    <property type="entry name" value="GDSL"/>
</dbReference>
<evidence type="ECO:0000256" key="4">
    <source>
        <dbReference type="ARBA" id="ARBA00022729"/>
    </source>
</evidence>
<dbReference type="GO" id="GO:0016042">
    <property type="term" value="P:lipid catabolic process"/>
    <property type="evidence" value="ECO:0007669"/>
    <property type="project" value="UniProtKB-KW"/>
</dbReference>
<dbReference type="EMBL" id="JANJYI010000007">
    <property type="protein sequence ID" value="KAK2642632.1"/>
    <property type="molecule type" value="Genomic_DNA"/>
</dbReference>
<name>A0AAD9WU71_9ROSI</name>
<evidence type="ECO:0000256" key="2">
    <source>
        <dbReference type="ARBA" id="ARBA00008668"/>
    </source>
</evidence>
<keyword evidence="6" id="KW-0442">Lipid degradation</keyword>
<dbReference type="GO" id="GO:0005576">
    <property type="term" value="C:extracellular region"/>
    <property type="evidence" value="ECO:0007669"/>
    <property type="project" value="UniProtKB-SubCell"/>
</dbReference>
<dbReference type="PANTHER" id="PTHR45650:SF9">
    <property type="entry name" value="SGNH HYDROLASE-TYPE ESTERASE DOMAIN-CONTAINING PROTEIN"/>
    <property type="match status" value="1"/>
</dbReference>
<evidence type="ECO:0008006" key="10">
    <source>
        <dbReference type="Google" id="ProtNLM"/>
    </source>
</evidence>
<gene>
    <name evidence="8" type="ORF">Ddye_024395</name>
</gene>
<keyword evidence="7" id="KW-0443">Lipid metabolism</keyword>
<evidence type="ECO:0000313" key="9">
    <source>
        <dbReference type="Proteomes" id="UP001280121"/>
    </source>
</evidence>
<keyword evidence="4" id="KW-0732">Signal</keyword>
<dbReference type="GO" id="GO:0016788">
    <property type="term" value="F:hydrolase activity, acting on ester bonds"/>
    <property type="evidence" value="ECO:0007669"/>
    <property type="project" value="InterPro"/>
</dbReference>
<evidence type="ECO:0000256" key="6">
    <source>
        <dbReference type="ARBA" id="ARBA00022963"/>
    </source>
</evidence>
<dbReference type="InterPro" id="IPR051238">
    <property type="entry name" value="GDSL_esterase/lipase"/>
</dbReference>
<comment type="similarity">
    <text evidence="2">Belongs to the 'GDSL' lipolytic enzyme family.</text>
</comment>
<protein>
    <recommendedName>
        <fullName evidence="10">GDSL esterase/lipase</fullName>
    </recommendedName>
</protein>
<evidence type="ECO:0000256" key="3">
    <source>
        <dbReference type="ARBA" id="ARBA00022525"/>
    </source>
</evidence>
<proteinExistence type="inferred from homology"/>
<evidence type="ECO:0000313" key="8">
    <source>
        <dbReference type="EMBL" id="KAK2642632.1"/>
    </source>
</evidence>
<evidence type="ECO:0000256" key="5">
    <source>
        <dbReference type="ARBA" id="ARBA00022801"/>
    </source>
</evidence>
<comment type="subcellular location">
    <subcellularLocation>
        <location evidence="1">Secreted</location>
    </subcellularLocation>
</comment>
<sequence length="320" mass="35400">MMAIEKACSLVASNPTLASLSIEIGSDSKVAVSWINGKAKRLGFKHFIPPFATANGSKILQGVNYASGSAGIRDESGQEQGENVNLRKQLANHRKIVSRIAHMLRSKKSAVEHLKKCLYSFVIGSNDYINNYFIPTFYITSRIYTPEQYAKVLVKQYLHQIKKLYKLGARKVHISGVGLIGCTPYSISYFGTNSGSVCVDKLNDAAALFNKQLKLAVKRLNKKFKDAKFIFDDPTNAPTPSGLEAKGCCDLRKDGLCIPDKPTTCQNRNKTIFFDSIHPTEVVYVDSANRSLTSLDPSQLYPINILQLAQLQIKTKGKKS</sequence>
<organism evidence="8 9">
    <name type="scientific">Dipteronia dyeriana</name>
    <dbReference type="NCBI Taxonomy" id="168575"/>
    <lineage>
        <taxon>Eukaryota</taxon>
        <taxon>Viridiplantae</taxon>
        <taxon>Streptophyta</taxon>
        <taxon>Embryophyta</taxon>
        <taxon>Tracheophyta</taxon>
        <taxon>Spermatophyta</taxon>
        <taxon>Magnoliopsida</taxon>
        <taxon>eudicotyledons</taxon>
        <taxon>Gunneridae</taxon>
        <taxon>Pentapetalae</taxon>
        <taxon>rosids</taxon>
        <taxon>malvids</taxon>
        <taxon>Sapindales</taxon>
        <taxon>Sapindaceae</taxon>
        <taxon>Hippocastanoideae</taxon>
        <taxon>Acereae</taxon>
        <taxon>Dipteronia</taxon>
    </lineage>
</organism>
<evidence type="ECO:0000256" key="1">
    <source>
        <dbReference type="ARBA" id="ARBA00004613"/>
    </source>
</evidence>
<keyword evidence="9" id="KW-1185">Reference proteome</keyword>
<keyword evidence="5" id="KW-0378">Hydrolase</keyword>
<dbReference type="Pfam" id="PF00657">
    <property type="entry name" value="Lipase_GDSL"/>
    <property type="match status" value="1"/>
</dbReference>
<dbReference type="AlphaFoldDB" id="A0AAD9WU71"/>
<dbReference type="Proteomes" id="UP001280121">
    <property type="component" value="Unassembled WGS sequence"/>
</dbReference>
<dbReference type="InterPro" id="IPR036514">
    <property type="entry name" value="SGNH_hydro_sf"/>
</dbReference>
<accession>A0AAD9WU71</accession>
<reference evidence="8" key="1">
    <citation type="journal article" date="2023" name="Plant J.">
        <title>Genome sequences and population genomics provide insights into the demographic history, inbreeding, and mutation load of two 'living fossil' tree species of Dipteronia.</title>
        <authorList>
            <person name="Feng Y."/>
            <person name="Comes H.P."/>
            <person name="Chen J."/>
            <person name="Zhu S."/>
            <person name="Lu R."/>
            <person name="Zhang X."/>
            <person name="Li P."/>
            <person name="Qiu J."/>
            <person name="Olsen K.M."/>
            <person name="Qiu Y."/>
        </authorList>
    </citation>
    <scope>NUCLEOTIDE SEQUENCE</scope>
    <source>
        <strain evidence="8">KIB01</strain>
    </source>
</reference>